<dbReference type="RefSeq" id="WP_080887195.1">
    <property type="nucleotide sequence ID" value="NZ_LT828648.1"/>
</dbReference>
<dbReference type="Pfam" id="PF07719">
    <property type="entry name" value="TPR_2"/>
    <property type="match status" value="1"/>
</dbReference>
<dbReference type="GO" id="GO:0016740">
    <property type="term" value="F:transferase activity"/>
    <property type="evidence" value="ECO:0007669"/>
    <property type="project" value="UniProtKB-KW"/>
</dbReference>
<dbReference type="EMBL" id="LT828648">
    <property type="protein sequence ID" value="SLM48873.1"/>
    <property type="molecule type" value="Genomic_DNA"/>
</dbReference>
<dbReference type="Gene3D" id="3.40.50.300">
    <property type="entry name" value="P-loop containing nucleotide triphosphate hydrolases"/>
    <property type="match status" value="1"/>
</dbReference>
<organism evidence="4 5">
    <name type="scientific">Nitrospira japonica</name>
    <dbReference type="NCBI Taxonomy" id="1325564"/>
    <lineage>
        <taxon>Bacteria</taxon>
        <taxon>Pseudomonadati</taxon>
        <taxon>Nitrospirota</taxon>
        <taxon>Nitrospiria</taxon>
        <taxon>Nitrospirales</taxon>
        <taxon>Nitrospiraceae</taxon>
        <taxon>Nitrospira</taxon>
    </lineage>
</organism>
<dbReference type="Gene3D" id="1.25.40.10">
    <property type="entry name" value="Tetratricopeptide repeat domain"/>
    <property type="match status" value="1"/>
</dbReference>
<feature type="repeat" description="TPR" evidence="3">
    <location>
        <begin position="135"/>
        <end position="168"/>
    </location>
</feature>
<dbReference type="STRING" id="1325564.NSJP_2706"/>
<dbReference type="InterPro" id="IPR013105">
    <property type="entry name" value="TPR_2"/>
</dbReference>
<dbReference type="SUPFAM" id="SSF48452">
    <property type="entry name" value="TPR-like"/>
    <property type="match status" value="1"/>
</dbReference>
<accession>A0A1W1I7U2</accession>
<dbReference type="SMART" id="SM00028">
    <property type="entry name" value="TPR"/>
    <property type="match status" value="6"/>
</dbReference>
<dbReference type="Pfam" id="PF13469">
    <property type="entry name" value="Sulfotransfer_3"/>
    <property type="match status" value="1"/>
</dbReference>
<reference evidence="4 5" key="1">
    <citation type="submission" date="2017-03" db="EMBL/GenBank/DDBJ databases">
        <authorList>
            <person name="Afonso C.L."/>
            <person name="Miller P.J."/>
            <person name="Scott M.A."/>
            <person name="Spackman E."/>
            <person name="Goraichik I."/>
            <person name="Dimitrov K.M."/>
            <person name="Suarez D.L."/>
            <person name="Swayne D.E."/>
        </authorList>
    </citation>
    <scope>NUCLEOTIDE SEQUENCE [LARGE SCALE GENOMIC DNA]</scope>
    <source>
        <strain evidence="4">Genome sequencing of Nitrospira japonica strain NJ11</strain>
    </source>
</reference>
<sequence>MLLESLNASLKVGDPSTAQGLCEEHLRLVPNDADAHRYLAQLCLVLGGQERAINLAVRATELTPDDPRTWSDLGRVHVLLRNLPEAIACFQKAVAVDPTYTDGWHNLGIALKQTGNHEQALDALKQALLIDPTRAETYLSLGNLLVEAEQLEDAIACYERAVAHDPHLARAHSRLGQELLQRGEPERAEALFRHTLSLDQNDAASWSDLARTLEDLGQAEAALSCYRNVLHRQPGHAVALGQYLALIKGDEGLAWAAQVETALDGTQRSPEAQALVGYGLAKFYDRRGRFSDAARAATRANAGRQQAAGRFHREALRTRVDGIVETYQTDFFAERRSFGIGTDQPVFIVGLPRSGTTLVEQILAAHPLMHGAGELPDLARLAGQSVAGQDIAPWQAAYQLTDEMTSRLLAHEYLRALRRNAPPDCPRISDKQPLNFFHLAFAALLFPNARVIHCRRDAKDNALSIWMENFNPDQRYATDFADLAFFRSQYERLMAHWHTALPLTIHDVQYEDVVADLEGQARRLMSFLGAPWDDRCLNFHQQERAVQTPSRWQVRQPIYTKSVGRWKHYAPHLPELEKAFARSDHSA</sequence>
<feature type="repeat" description="TPR" evidence="3">
    <location>
        <begin position="169"/>
        <end position="202"/>
    </location>
</feature>
<dbReference type="Pfam" id="PF13432">
    <property type="entry name" value="TPR_16"/>
    <property type="match status" value="1"/>
</dbReference>
<dbReference type="PANTHER" id="PTHR44809:SF1">
    <property type="entry name" value="PROTEIN O-MANNOSYL-TRANSFERASE TMTC1"/>
    <property type="match status" value="1"/>
</dbReference>
<dbReference type="InterPro" id="IPR011990">
    <property type="entry name" value="TPR-like_helical_dom_sf"/>
</dbReference>
<dbReference type="AlphaFoldDB" id="A0A1W1I7U2"/>
<dbReference type="Proteomes" id="UP000192042">
    <property type="component" value="Chromosome I"/>
</dbReference>
<evidence type="ECO:0000313" key="4">
    <source>
        <dbReference type="EMBL" id="SLM48873.1"/>
    </source>
</evidence>
<keyword evidence="2 3" id="KW-0802">TPR repeat</keyword>
<dbReference type="KEGG" id="nja:NSJP_2706"/>
<evidence type="ECO:0000313" key="5">
    <source>
        <dbReference type="Proteomes" id="UP000192042"/>
    </source>
</evidence>
<evidence type="ECO:0000256" key="2">
    <source>
        <dbReference type="ARBA" id="ARBA00022803"/>
    </source>
</evidence>
<gene>
    <name evidence="4" type="ORF">NSJP_2706</name>
</gene>
<evidence type="ECO:0000256" key="3">
    <source>
        <dbReference type="PROSITE-ProRule" id="PRU00339"/>
    </source>
</evidence>
<evidence type="ECO:0000256" key="1">
    <source>
        <dbReference type="ARBA" id="ARBA00022737"/>
    </source>
</evidence>
<name>A0A1W1I7U2_9BACT</name>
<feature type="repeat" description="TPR" evidence="3">
    <location>
        <begin position="101"/>
        <end position="134"/>
    </location>
</feature>
<dbReference type="InterPro" id="IPR052943">
    <property type="entry name" value="TMTC_O-mannosyl-trnsfr"/>
</dbReference>
<dbReference type="OrthoDB" id="9815894at2"/>
<proteinExistence type="predicted"/>
<dbReference type="SUPFAM" id="SSF52540">
    <property type="entry name" value="P-loop containing nucleoside triphosphate hydrolases"/>
    <property type="match status" value="1"/>
</dbReference>
<feature type="repeat" description="TPR" evidence="3">
    <location>
        <begin position="67"/>
        <end position="100"/>
    </location>
</feature>
<protein>
    <submittedName>
        <fullName evidence="4">Putative Sulfotransferase</fullName>
    </submittedName>
</protein>
<dbReference type="PROSITE" id="PS50005">
    <property type="entry name" value="TPR"/>
    <property type="match status" value="5"/>
</dbReference>
<dbReference type="Pfam" id="PF13424">
    <property type="entry name" value="TPR_12"/>
    <property type="match status" value="1"/>
</dbReference>
<feature type="repeat" description="TPR" evidence="3">
    <location>
        <begin position="203"/>
        <end position="236"/>
    </location>
</feature>
<dbReference type="PROSITE" id="PS50293">
    <property type="entry name" value="TPR_REGION"/>
    <property type="match status" value="2"/>
</dbReference>
<keyword evidence="1" id="KW-0677">Repeat</keyword>
<dbReference type="InterPro" id="IPR027417">
    <property type="entry name" value="P-loop_NTPase"/>
</dbReference>
<dbReference type="InterPro" id="IPR019734">
    <property type="entry name" value="TPR_rpt"/>
</dbReference>
<keyword evidence="4" id="KW-0808">Transferase</keyword>
<dbReference type="PANTHER" id="PTHR44809">
    <property type="match status" value="1"/>
</dbReference>
<keyword evidence="5" id="KW-1185">Reference proteome</keyword>
<dbReference type="Pfam" id="PF14559">
    <property type="entry name" value="TPR_19"/>
    <property type="match status" value="1"/>
</dbReference>